<protein>
    <submittedName>
        <fullName evidence="1">Uncharacterized protein</fullName>
    </submittedName>
</protein>
<keyword evidence="2" id="KW-1185">Reference proteome</keyword>
<dbReference type="AlphaFoldDB" id="A0A8X6UUY0"/>
<reference evidence="1" key="1">
    <citation type="submission" date="2020-08" db="EMBL/GenBank/DDBJ databases">
        <title>Multicomponent nature underlies the extraordinary mechanical properties of spider dragline silk.</title>
        <authorList>
            <person name="Kono N."/>
            <person name="Nakamura H."/>
            <person name="Mori M."/>
            <person name="Yoshida Y."/>
            <person name="Ohtoshi R."/>
            <person name="Malay A.D."/>
            <person name="Moran D.A.P."/>
            <person name="Tomita M."/>
            <person name="Numata K."/>
            <person name="Arakawa K."/>
        </authorList>
    </citation>
    <scope>NUCLEOTIDE SEQUENCE</scope>
</reference>
<organism evidence="1 2">
    <name type="scientific">Nephila pilipes</name>
    <name type="common">Giant wood spider</name>
    <name type="synonym">Nephila maculata</name>
    <dbReference type="NCBI Taxonomy" id="299642"/>
    <lineage>
        <taxon>Eukaryota</taxon>
        <taxon>Metazoa</taxon>
        <taxon>Ecdysozoa</taxon>
        <taxon>Arthropoda</taxon>
        <taxon>Chelicerata</taxon>
        <taxon>Arachnida</taxon>
        <taxon>Araneae</taxon>
        <taxon>Araneomorphae</taxon>
        <taxon>Entelegynae</taxon>
        <taxon>Araneoidea</taxon>
        <taxon>Nephilidae</taxon>
        <taxon>Nephila</taxon>
    </lineage>
</organism>
<proteinExistence type="predicted"/>
<accession>A0A8X6UUY0</accession>
<feature type="non-terminal residue" evidence="1">
    <location>
        <position position="43"/>
    </location>
</feature>
<gene>
    <name evidence="1" type="ORF">NPIL_466691</name>
</gene>
<dbReference type="Proteomes" id="UP000887013">
    <property type="component" value="Unassembled WGS sequence"/>
</dbReference>
<name>A0A8X6UUY0_NEPPI</name>
<evidence type="ECO:0000313" key="2">
    <source>
        <dbReference type="Proteomes" id="UP000887013"/>
    </source>
</evidence>
<sequence length="43" mass="5123">MKKQAEGYPVPKLDDKVQTQQRYLAAVRNRWFNCSIDRLVDLK</sequence>
<comment type="caution">
    <text evidence="1">The sequence shown here is derived from an EMBL/GenBank/DDBJ whole genome shotgun (WGS) entry which is preliminary data.</text>
</comment>
<dbReference type="EMBL" id="BMAW01132877">
    <property type="protein sequence ID" value="GFU45884.1"/>
    <property type="molecule type" value="Genomic_DNA"/>
</dbReference>
<evidence type="ECO:0000313" key="1">
    <source>
        <dbReference type="EMBL" id="GFU45884.1"/>
    </source>
</evidence>